<accession>A0A9R1VS88</accession>
<organism evidence="1 2">
    <name type="scientific">Lactuca sativa</name>
    <name type="common">Garden lettuce</name>
    <dbReference type="NCBI Taxonomy" id="4236"/>
    <lineage>
        <taxon>Eukaryota</taxon>
        <taxon>Viridiplantae</taxon>
        <taxon>Streptophyta</taxon>
        <taxon>Embryophyta</taxon>
        <taxon>Tracheophyta</taxon>
        <taxon>Spermatophyta</taxon>
        <taxon>Magnoliopsida</taxon>
        <taxon>eudicotyledons</taxon>
        <taxon>Gunneridae</taxon>
        <taxon>Pentapetalae</taxon>
        <taxon>asterids</taxon>
        <taxon>campanulids</taxon>
        <taxon>Asterales</taxon>
        <taxon>Asteraceae</taxon>
        <taxon>Cichorioideae</taxon>
        <taxon>Cichorieae</taxon>
        <taxon>Lactucinae</taxon>
        <taxon>Lactuca</taxon>
    </lineage>
</organism>
<protein>
    <recommendedName>
        <fullName evidence="3">RRM domain-containing protein</fullName>
    </recommendedName>
</protein>
<dbReference type="AlphaFoldDB" id="A0A9R1VS88"/>
<dbReference type="InterPro" id="IPR035979">
    <property type="entry name" value="RBD_domain_sf"/>
</dbReference>
<keyword evidence="2" id="KW-1185">Reference proteome</keyword>
<evidence type="ECO:0008006" key="3">
    <source>
        <dbReference type="Google" id="ProtNLM"/>
    </source>
</evidence>
<reference evidence="1 2" key="1">
    <citation type="journal article" date="2017" name="Nat. Commun.">
        <title>Genome assembly with in vitro proximity ligation data and whole-genome triplication in lettuce.</title>
        <authorList>
            <person name="Reyes-Chin-Wo S."/>
            <person name="Wang Z."/>
            <person name="Yang X."/>
            <person name="Kozik A."/>
            <person name="Arikit S."/>
            <person name="Song C."/>
            <person name="Xia L."/>
            <person name="Froenicke L."/>
            <person name="Lavelle D.O."/>
            <person name="Truco M.J."/>
            <person name="Xia R."/>
            <person name="Zhu S."/>
            <person name="Xu C."/>
            <person name="Xu H."/>
            <person name="Xu X."/>
            <person name="Cox K."/>
            <person name="Korf I."/>
            <person name="Meyers B.C."/>
            <person name="Michelmore R.W."/>
        </authorList>
    </citation>
    <scope>NUCLEOTIDE SEQUENCE [LARGE SCALE GENOMIC DNA]</scope>
    <source>
        <strain evidence="2">cv. Salinas</strain>
        <tissue evidence="1">Seedlings</tissue>
    </source>
</reference>
<dbReference type="EMBL" id="NBSK02000004">
    <property type="protein sequence ID" value="KAJ0211606.1"/>
    <property type="molecule type" value="Genomic_DNA"/>
</dbReference>
<comment type="caution">
    <text evidence="1">The sequence shown here is derived from an EMBL/GenBank/DDBJ whole genome shotgun (WGS) entry which is preliminary data.</text>
</comment>
<evidence type="ECO:0000313" key="1">
    <source>
        <dbReference type="EMBL" id="KAJ0211606.1"/>
    </source>
</evidence>
<gene>
    <name evidence="1" type="ORF">LSAT_V11C400161100</name>
</gene>
<name>A0A9R1VS88_LACSA</name>
<dbReference type="SUPFAM" id="SSF54928">
    <property type="entry name" value="RNA-binding domain, RBD"/>
    <property type="match status" value="1"/>
</dbReference>
<dbReference type="Proteomes" id="UP000235145">
    <property type="component" value="Unassembled WGS sequence"/>
</dbReference>
<sequence length="112" mass="13370">MNDDSTMRMRRDGEQFTEEKMFNMFRGENFNELKGSATIFFRSNLPDDCNHSGLWKIFKEYGNNVNMYIAWNKDRTRDIFSSILFIKVNNTRALEESPKMVKRTMTGEKIYE</sequence>
<dbReference type="GO" id="GO:0003676">
    <property type="term" value="F:nucleic acid binding"/>
    <property type="evidence" value="ECO:0007669"/>
    <property type="project" value="InterPro"/>
</dbReference>
<proteinExistence type="predicted"/>
<evidence type="ECO:0000313" key="2">
    <source>
        <dbReference type="Proteomes" id="UP000235145"/>
    </source>
</evidence>